<proteinExistence type="predicted"/>
<comment type="caution">
    <text evidence="1">The sequence shown here is derived from an EMBL/GenBank/DDBJ whole genome shotgun (WGS) entry which is preliminary data.</text>
</comment>
<protein>
    <submittedName>
        <fullName evidence="1">Uncharacterized protein</fullName>
    </submittedName>
</protein>
<gene>
    <name evidence="1" type="ORF">AGR2A_pb10150</name>
</gene>
<name>A0A9W5F8C3_9HYPH</name>
<accession>A0A9W5F8C3</accession>
<dbReference type="RefSeq" id="WP_080823713.1">
    <property type="nucleotide sequence ID" value="NZ_LT009721.1"/>
</dbReference>
<dbReference type="EMBL" id="FBVY01000047">
    <property type="protein sequence ID" value="CUX03411.1"/>
    <property type="molecule type" value="Genomic_DNA"/>
</dbReference>
<organism evidence="1 2">
    <name type="scientific">Agrobacterium genomosp. 2 str. CFBP 5494</name>
    <dbReference type="NCBI Taxonomy" id="1183436"/>
    <lineage>
        <taxon>Bacteria</taxon>
        <taxon>Pseudomonadati</taxon>
        <taxon>Pseudomonadota</taxon>
        <taxon>Alphaproteobacteria</taxon>
        <taxon>Hyphomicrobiales</taxon>
        <taxon>Rhizobiaceae</taxon>
        <taxon>Rhizobium/Agrobacterium group</taxon>
        <taxon>Agrobacterium</taxon>
        <taxon>Agrobacterium tumefaciens complex</taxon>
    </lineage>
</organism>
<sequence length="170" mass="19733">MTASAPRRRFGLRPTIHVESLDLEQLVTESLIRIGADTVAALGLFDFYDEQTIRRIGWHMAGRTGTDFRIGRRLLQLTVPDGYLLPPLEYRMCLVTEPTDEEMYEAPLIHPYGIQLWQSGSSPAEWRINGSVCHPEWEPRLWCRLLYLHHDKRMAFTGEGWVRLGKRMHS</sequence>
<dbReference type="Proteomes" id="UP000191933">
    <property type="component" value="Unassembled WGS sequence"/>
</dbReference>
<reference evidence="1 2" key="1">
    <citation type="submission" date="2016-01" db="EMBL/GenBank/DDBJ databases">
        <authorList>
            <person name="Regsiter A."/>
            <person name="william w."/>
        </authorList>
    </citation>
    <scope>NUCLEOTIDE SEQUENCE [LARGE SCALE GENOMIC DNA]</scope>
    <source>
        <strain evidence="1 2">CFBP 5494</strain>
    </source>
</reference>
<keyword evidence="2" id="KW-1185">Reference proteome</keyword>
<evidence type="ECO:0000313" key="1">
    <source>
        <dbReference type="EMBL" id="CUX03411.1"/>
    </source>
</evidence>
<dbReference type="AlphaFoldDB" id="A0A9W5F8C3"/>
<evidence type="ECO:0000313" key="2">
    <source>
        <dbReference type="Proteomes" id="UP000191933"/>
    </source>
</evidence>